<evidence type="ECO:0000313" key="3">
    <source>
        <dbReference type="EMBL" id="RUO37822.1"/>
    </source>
</evidence>
<dbReference type="FunFam" id="2.60.40.10:FF:002543">
    <property type="match status" value="3"/>
</dbReference>
<dbReference type="NCBIfam" id="NF012211">
    <property type="entry name" value="tand_rpt_95"/>
    <property type="match status" value="2"/>
</dbReference>
<feature type="domain" description="Dystroglycan-type cadherin-like" evidence="2">
    <location>
        <begin position="1104"/>
        <end position="1196"/>
    </location>
</feature>
<dbReference type="GO" id="GO:0016020">
    <property type="term" value="C:membrane"/>
    <property type="evidence" value="ECO:0007669"/>
    <property type="project" value="InterPro"/>
</dbReference>
<dbReference type="InterPro" id="IPR051561">
    <property type="entry name" value="FRAS1_ECM"/>
</dbReference>
<dbReference type="NCBIfam" id="NF033510">
    <property type="entry name" value="Ca_tandemer"/>
    <property type="match status" value="2"/>
</dbReference>
<evidence type="ECO:0000313" key="4">
    <source>
        <dbReference type="Proteomes" id="UP000287766"/>
    </source>
</evidence>
<dbReference type="SMART" id="SM00736">
    <property type="entry name" value="CADG"/>
    <property type="match status" value="3"/>
</dbReference>
<dbReference type="Gene3D" id="2.60.40.3440">
    <property type="match status" value="1"/>
</dbReference>
<dbReference type="Gene3D" id="2.60.40.2810">
    <property type="match status" value="1"/>
</dbReference>
<dbReference type="GO" id="GO:0009653">
    <property type="term" value="P:anatomical structure morphogenesis"/>
    <property type="evidence" value="ECO:0007669"/>
    <property type="project" value="TreeGrafter"/>
</dbReference>
<dbReference type="InterPro" id="IPR044016">
    <property type="entry name" value="Big_13"/>
</dbReference>
<name>A0A7Z7ESE4_9GAMM</name>
<sequence>TVASSVGALKAGETAALTFTLSESSNDFVVGDVTVVNGSLSNFAGSGSSYTATLTPTADFEGNATVDVAAAAFTDAAGNDNTAATQAVIAVDTAIPVAPSLPDLNAGSDSGSSATDNITSDTTPSFSGTAEANSTVELFINSSSVGNVTADGSGAWSFTATALTDAVYAVTATATDAAGNVSPSSAALSVTIDTVAPTAPSAPDLAAASDSGSSSTDNITQNATLTVTGTAEANSTVALNSSLGGVIGSASTDGSGAWSVGTSPLGEGVHVLSATATDAAGNVSSASSGLSVTIDNTASAPTGVSFDAAIIDVLNQGSISFTVSGAEVGAELSYTISSSAGGSDVTGTQTITTAGQTVSGVNVSGLSDGTLTLMAATTDVAGNRSMDVSDTVVKDATVPTVASTGLNSGLLTVGGIITASIVFDDTVTVTGTNSTVDLSIGGTTRQANFVSAVGNTLTYRYTVVAGDNDDDGVSLLSNSLNLNGDTIEDNSGNSADLDFPTNRVDTTLVDTGLPSAPVVTDPAQQVYVNQADYTIRGTLNEDDATINLYLDADENGQADNATVLGTATVVGGQWSIVRTLTADTDHSYVVTATDAAGNVSAPAVVPMISEDSTAPVAPVVSDPTALVTVNADTYVVSGTHGEDGIVVQAFVDADNDGVADNASVLAQGTVGVNVAGEWAIELPLSANAFNDVVVQAIDRAGNTSAAVDVARIVEDSVAPADFVVSIEQGLIDATNDTAMSFTLSGAEVGTTYNFSVSDGSNQVTGTGSVSSATQRVGGIDVRGLTEGVLTLTVTLADAVGNTSAAQTDTVTKLYQKAPTIDQGSSVTVSMSEDGSPTAFALSLSATDTNGDDLTWSVSGAPSNGQASVAGDNTSASVDYAPQANFNGTDSFLVSVTDGIDTASITVNVTVTAVNDVPVISGTPDNSVEQDQRYSFTPTATDSDDDDLTFAITNKPSWASFNTSTGVLTGMPGNAQVGTSSGIVIRVSDGNGGEAALPAFSIEVVNVNDAPTISGSPATTVDQGEAYSFVPTVNDIDGDRLTFSITNSPSWAAFSTTTGALTGTPGQDDVGTTAGIIISVDDGNGGETALPAFSIEVVNVNDAPTISGTPASTVDQGETYSFTPTAVDVDDDELTFSIENSPRWADFDSSTGALTGTPGQNDVGTTSGIIIRVSDGNGGEAALPAFSIEVVNVNDAPVGQEISVSIDEDTSVTIEPTISDADGDNLFLVLSAQPSHGTLTVSGAGWLYQPDLDYNGADSFTYRVSDGEEESPEYTVSITVEGVNDAPTAVADELTQAMTADGVYELDVLINDTDADNDSLTIT</sequence>
<dbReference type="InterPro" id="IPR015919">
    <property type="entry name" value="Cadherin-like_sf"/>
</dbReference>
<reference evidence="4" key="1">
    <citation type="journal article" date="2018" name="Front. Microbiol.">
        <title>Genome-Based Analysis Reveals the Taxonomy and Diversity of the Family Idiomarinaceae.</title>
        <authorList>
            <person name="Liu Y."/>
            <person name="Lai Q."/>
            <person name="Shao Z."/>
        </authorList>
    </citation>
    <scope>NUCLEOTIDE SEQUENCE [LARGE SCALE GENOMIC DNA]</scope>
    <source>
        <strain evidence="4">KYW314</strain>
    </source>
</reference>
<feature type="domain" description="Dystroglycan-type cadherin-like" evidence="2">
    <location>
        <begin position="1011"/>
        <end position="1103"/>
    </location>
</feature>
<dbReference type="EMBL" id="PIPR01000008">
    <property type="protein sequence ID" value="RUO37822.1"/>
    <property type="molecule type" value="Genomic_DNA"/>
</dbReference>
<dbReference type="GO" id="GO:0005509">
    <property type="term" value="F:calcium ion binding"/>
    <property type="evidence" value="ECO:0007669"/>
    <property type="project" value="InterPro"/>
</dbReference>
<evidence type="ECO:0000259" key="2">
    <source>
        <dbReference type="SMART" id="SM00736"/>
    </source>
</evidence>
<organism evidence="3 4">
    <name type="scientific">Pseudidiomarina aestuarii</name>
    <dbReference type="NCBI Taxonomy" id="624146"/>
    <lineage>
        <taxon>Bacteria</taxon>
        <taxon>Pseudomonadati</taxon>
        <taxon>Pseudomonadota</taxon>
        <taxon>Gammaproteobacteria</taxon>
        <taxon>Alteromonadales</taxon>
        <taxon>Idiomarinaceae</taxon>
        <taxon>Pseudidiomarina</taxon>
    </lineage>
</organism>
<keyword evidence="4" id="KW-1185">Reference proteome</keyword>
<gene>
    <name evidence="3" type="ORF">CWE22_12025</name>
</gene>
<dbReference type="Proteomes" id="UP000287766">
    <property type="component" value="Unassembled WGS sequence"/>
</dbReference>
<comment type="caution">
    <text evidence="3">The sequence shown here is derived from an EMBL/GenBank/DDBJ whole genome shotgun (WGS) entry which is preliminary data.</text>
</comment>
<dbReference type="RefSeq" id="WP_169931747.1">
    <property type="nucleotide sequence ID" value="NZ_PIPR01000008.1"/>
</dbReference>
<dbReference type="InterPro" id="IPR044048">
    <property type="entry name" value="Big_12"/>
</dbReference>
<dbReference type="SUPFAM" id="SSF49313">
    <property type="entry name" value="Cadherin-like"/>
    <property type="match status" value="3"/>
</dbReference>
<dbReference type="Pfam" id="PF19078">
    <property type="entry name" value="Big_12"/>
    <property type="match status" value="1"/>
</dbReference>
<feature type="non-terminal residue" evidence="3">
    <location>
        <position position="1322"/>
    </location>
</feature>
<dbReference type="Gene3D" id="2.60.40.10">
    <property type="entry name" value="Immunoglobulins"/>
    <property type="match status" value="7"/>
</dbReference>
<dbReference type="InterPro" id="IPR010221">
    <property type="entry name" value="VCBS_dom"/>
</dbReference>
<feature type="compositionally biased region" description="Polar residues" evidence="1">
    <location>
        <begin position="107"/>
        <end position="128"/>
    </location>
</feature>
<dbReference type="Pfam" id="PF05345">
    <property type="entry name" value="He_PIG"/>
    <property type="match status" value="3"/>
</dbReference>
<feature type="non-terminal residue" evidence="3">
    <location>
        <position position="1"/>
    </location>
</feature>
<dbReference type="NCBIfam" id="TIGR01965">
    <property type="entry name" value="VCBS_repeat"/>
    <property type="match status" value="1"/>
</dbReference>
<feature type="domain" description="Dystroglycan-type cadherin-like" evidence="2">
    <location>
        <begin position="917"/>
        <end position="1010"/>
    </location>
</feature>
<dbReference type="PANTHER" id="PTHR45739">
    <property type="entry name" value="MATRIX PROTEIN, PUTATIVE-RELATED"/>
    <property type="match status" value="1"/>
</dbReference>
<dbReference type="Pfam" id="PF17963">
    <property type="entry name" value="Big_9"/>
    <property type="match status" value="2"/>
</dbReference>
<dbReference type="Pfam" id="PF19077">
    <property type="entry name" value="Big_13"/>
    <property type="match status" value="2"/>
</dbReference>
<evidence type="ECO:0000256" key="1">
    <source>
        <dbReference type="SAM" id="MobiDB-lite"/>
    </source>
</evidence>
<protein>
    <recommendedName>
        <fullName evidence="2">Dystroglycan-type cadherin-like domain-containing protein</fullName>
    </recommendedName>
</protein>
<dbReference type="InterPro" id="IPR006644">
    <property type="entry name" value="Cadg"/>
</dbReference>
<feature type="region of interest" description="Disordered" evidence="1">
    <location>
        <begin position="105"/>
        <end position="128"/>
    </location>
</feature>
<dbReference type="PANTHER" id="PTHR45739:SF8">
    <property type="entry name" value="FRAS1-RELATED EXTRACELLULAR MATRIX PROTEIN 1"/>
    <property type="match status" value="1"/>
</dbReference>
<proteinExistence type="predicted"/>
<dbReference type="InterPro" id="IPR013783">
    <property type="entry name" value="Ig-like_fold"/>
</dbReference>
<accession>A0A7Z7ESE4</accession>